<feature type="region of interest" description="Disordered" evidence="1">
    <location>
        <begin position="1"/>
        <end position="33"/>
    </location>
</feature>
<protein>
    <submittedName>
        <fullName evidence="2">RNA-binding protein</fullName>
    </submittedName>
</protein>
<dbReference type="AlphaFoldDB" id="A0A183TJE1"/>
<reference evidence="2" key="1">
    <citation type="submission" date="2016-06" db="UniProtKB">
        <authorList>
            <consortium name="WormBaseParasite"/>
        </authorList>
    </citation>
    <scope>IDENTIFICATION</scope>
</reference>
<dbReference type="WBParaSite" id="SSLN_0001722201-mRNA-1">
    <property type="protein sequence ID" value="SSLN_0001722201-mRNA-1"/>
    <property type="gene ID" value="SSLN_0001722201"/>
</dbReference>
<sequence length="33" mass="3784">LSITPPDENIVQQLPVPRPRVHPRGLLTRRKAE</sequence>
<organism evidence="2">
    <name type="scientific">Schistocephalus solidus</name>
    <name type="common">Tapeworm</name>
    <dbReference type="NCBI Taxonomy" id="70667"/>
    <lineage>
        <taxon>Eukaryota</taxon>
        <taxon>Metazoa</taxon>
        <taxon>Spiralia</taxon>
        <taxon>Lophotrochozoa</taxon>
        <taxon>Platyhelminthes</taxon>
        <taxon>Cestoda</taxon>
        <taxon>Eucestoda</taxon>
        <taxon>Diphyllobothriidea</taxon>
        <taxon>Diphyllobothriidae</taxon>
        <taxon>Schistocephalus</taxon>
    </lineage>
</organism>
<feature type="compositionally biased region" description="Basic residues" evidence="1">
    <location>
        <begin position="19"/>
        <end position="33"/>
    </location>
</feature>
<proteinExistence type="predicted"/>
<evidence type="ECO:0000313" key="2">
    <source>
        <dbReference type="WBParaSite" id="SSLN_0001722201-mRNA-1"/>
    </source>
</evidence>
<accession>A0A183TJE1</accession>
<name>A0A183TJE1_SCHSO</name>
<evidence type="ECO:0000256" key="1">
    <source>
        <dbReference type="SAM" id="MobiDB-lite"/>
    </source>
</evidence>